<feature type="domain" description="Histidine kinase/HSP90-like ATPase" evidence="9">
    <location>
        <begin position="578"/>
        <end position="671"/>
    </location>
</feature>
<dbReference type="GO" id="GO:0005524">
    <property type="term" value="F:ATP binding"/>
    <property type="evidence" value="ECO:0007669"/>
    <property type="project" value="UniProtKB-KW"/>
</dbReference>
<dbReference type="SMART" id="SM00387">
    <property type="entry name" value="HATPase_c"/>
    <property type="match status" value="1"/>
</dbReference>
<dbReference type="PANTHER" id="PTHR24421:SF10">
    <property type="entry name" value="NITRATE_NITRITE SENSOR PROTEIN NARQ"/>
    <property type="match status" value="1"/>
</dbReference>
<dbReference type="Proteomes" id="UP000030300">
    <property type="component" value="Chromosome"/>
</dbReference>
<dbReference type="PANTHER" id="PTHR24421">
    <property type="entry name" value="NITRATE/NITRITE SENSOR PROTEIN NARX-RELATED"/>
    <property type="match status" value="1"/>
</dbReference>
<dbReference type="SUPFAM" id="SSF55874">
    <property type="entry name" value="ATPase domain of HSP90 chaperone/DNA topoisomerase II/histidine kinase"/>
    <property type="match status" value="1"/>
</dbReference>
<keyword evidence="7" id="KW-0067">ATP-binding</keyword>
<keyword evidence="3" id="KW-0597">Phosphoprotein</keyword>
<evidence type="ECO:0000313" key="11">
    <source>
        <dbReference type="Proteomes" id="UP000030300"/>
    </source>
</evidence>
<dbReference type="GO" id="GO:0046983">
    <property type="term" value="F:protein dimerization activity"/>
    <property type="evidence" value="ECO:0007669"/>
    <property type="project" value="InterPro"/>
</dbReference>
<dbReference type="GO" id="GO:0016020">
    <property type="term" value="C:membrane"/>
    <property type="evidence" value="ECO:0007669"/>
    <property type="project" value="InterPro"/>
</dbReference>
<evidence type="ECO:0000256" key="4">
    <source>
        <dbReference type="ARBA" id="ARBA00022679"/>
    </source>
</evidence>
<dbReference type="EC" id="2.7.13.3" evidence="2"/>
<dbReference type="EMBL" id="CP009896">
    <property type="protein sequence ID" value="AJR18052.1"/>
    <property type="molecule type" value="Genomic_DNA"/>
</dbReference>
<gene>
    <name evidence="10" type="ORF">KR76_02400</name>
</gene>
<evidence type="ECO:0000313" key="10">
    <source>
        <dbReference type="EMBL" id="AJR18052.1"/>
    </source>
</evidence>
<dbReference type="InterPro" id="IPR011712">
    <property type="entry name" value="Sig_transdc_His_kin_sub3_dim/P"/>
</dbReference>
<proteinExistence type="predicted"/>
<dbReference type="GO" id="GO:0000155">
    <property type="term" value="F:phosphorelay sensor kinase activity"/>
    <property type="evidence" value="ECO:0007669"/>
    <property type="project" value="InterPro"/>
</dbReference>
<dbReference type="CDD" id="cd16917">
    <property type="entry name" value="HATPase_UhpB-NarQ-NarX-like"/>
    <property type="match status" value="1"/>
</dbReference>
<keyword evidence="4" id="KW-0808">Transferase</keyword>
<dbReference type="Pfam" id="PF02518">
    <property type="entry name" value="HATPase_c"/>
    <property type="match status" value="1"/>
</dbReference>
<protein>
    <recommendedName>
        <fullName evidence="2">histidine kinase</fullName>
        <ecNumber evidence="2">2.7.13.3</ecNumber>
    </recommendedName>
</protein>
<keyword evidence="8" id="KW-0902">Two-component regulatory system</keyword>
<dbReference type="InterPro" id="IPR003594">
    <property type="entry name" value="HATPase_dom"/>
</dbReference>
<reference evidence="10 11" key="1">
    <citation type="journal article" date="2015" name="Genome Announc.">
        <title>Complete Genome Sequence of Steroid-Transforming Nocardioides simplex VKM Ac-2033D.</title>
        <authorList>
            <person name="Shtratnikova V.Y."/>
            <person name="Schelkunov M.I."/>
            <person name="Pekov Y.A."/>
            <person name="Fokina V.V."/>
            <person name="Logacheva M.D."/>
            <person name="Sokolov S.L."/>
            <person name="Bragin E.Y."/>
            <person name="Ashapkin V.V."/>
            <person name="Donova M.V."/>
        </authorList>
    </citation>
    <scope>NUCLEOTIDE SEQUENCE [LARGE SCALE GENOMIC DNA]</scope>
    <source>
        <strain evidence="10 11">VKM Ac-2033D</strain>
    </source>
</reference>
<dbReference type="Gene3D" id="1.20.5.1930">
    <property type="match status" value="1"/>
</dbReference>
<evidence type="ECO:0000259" key="9">
    <source>
        <dbReference type="SMART" id="SM00387"/>
    </source>
</evidence>
<dbReference type="OrthoDB" id="227596at2"/>
<evidence type="ECO:0000256" key="5">
    <source>
        <dbReference type="ARBA" id="ARBA00022741"/>
    </source>
</evidence>
<sequence>MSRPPAWRWITAGLVVVTSWGLAGASVVIAWAFQLPAAPVPGTFLASSPPEAQAHFDDIGVTVAFVYAPLAAVLLLRRPHPVAVVMAVHAVGSGLAAFGVQYGLLAAERPGLPGGGFLAYAGGWGFVPGTFLTAIVPVLLLPDPARLLRRVLVPVVAVATAIAALTSLTHQSPGMLRNPLAPDWPAYQAAAQDIYAVAAGVTLMSSVGVVAVLVRRLRAASPDLRSPLRWLLVGHVFLTASYLVTVLPASLQLAAPVWAFATIAPIVGQIFYPSAILVMGLQHRLRGVDVAVSTVLTTSIVAVLAASGYYVTVTVLEYAGEASAAAGFTTAAVIAVALLPAHNVIQHRVDRLVYGEAGAPERLVADLGAQVGEIATGDDGVRALAAALRTTLQLGSVHIGPAPDADLPGPVVSFSLDQRDDALLVVTGPAGGLPIGRRTREAIGDLTPVIGAVVRLAAAATARDAARALAADARHAERRALRRELHDGLGPALSGAAFSVAAAANLLSRGDRPGAVAAVARVQELLETQAATLANLAVGGPAPVRDLGRALDQLVTSFAGAGPRLHLDATGEIFLDPHRAGIVHRIASEAVHNAVRHAEAATVTVTLGAVPGEVLRVRDDGRGISGTVGSSGAGVGLSSMHEWAAEAGLECRVSAPEDGGTLVVVRLTRKESPMPWAHERAPF</sequence>
<dbReference type="STRING" id="2045.KR76_02400"/>
<dbReference type="Gene3D" id="3.30.565.10">
    <property type="entry name" value="Histidine kinase-like ATPase, C-terminal domain"/>
    <property type="match status" value="1"/>
</dbReference>
<evidence type="ECO:0000256" key="2">
    <source>
        <dbReference type="ARBA" id="ARBA00012438"/>
    </source>
</evidence>
<accession>A0A0C5XKM6</accession>
<dbReference type="KEGG" id="psim:KR76_02400"/>
<keyword evidence="11" id="KW-1185">Reference proteome</keyword>
<keyword evidence="5" id="KW-0547">Nucleotide-binding</keyword>
<evidence type="ECO:0000256" key="8">
    <source>
        <dbReference type="ARBA" id="ARBA00023012"/>
    </source>
</evidence>
<dbReference type="InterPro" id="IPR050482">
    <property type="entry name" value="Sensor_HK_TwoCompSys"/>
</dbReference>
<evidence type="ECO:0000256" key="3">
    <source>
        <dbReference type="ARBA" id="ARBA00022553"/>
    </source>
</evidence>
<dbReference type="AlphaFoldDB" id="A0A0C5XKM6"/>
<dbReference type="RefSeq" id="WP_052138152.1">
    <property type="nucleotide sequence ID" value="NZ_BJMC01000005.1"/>
</dbReference>
<evidence type="ECO:0000256" key="6">
    <source>
        <dbReference type="ARBA" id="ARBA00022777"/>
    </source>
</evidence>
<evidence type="ECO:0000256" key="1">
    <source>
        <dbReference type="ARBA" id="ARBA00000085"/>
    </source>
</evidence>
<dbReference type="GeneID" id="96612517"/>
<evidence type="ECO:0000256" key="7">
    <source>
        <dbReference type="ARBA" id="ARBA00022840"/>
    </source>
</evidence>
<dbReference type="InterPro" id="IPR036890">
    <property type="entry name" value="HATPase_C_sf"/>
</dbReference>
<comment type="catalytic activity">
    <reaction evidence="1">
        <text>ATP + protein L-histidine = ADP + protein N-phospho-L-histidine.</text>
        <dbReference type="EC" id="2.7.13.3"/>
    </reaction>
</comment>
<dbReference type="HOGENOM" id="CLU_021898_1_0_11"/>
<name>A0A0C5XKM6_NOCSI</name>
<keyword evidence="6 10" id="KW-0418">Kinase</keyword>
<dbReference type="Pfam" id="PF07730">
    <property type="entry name" value="HisKA_3"/>
    <property type="match status" value="1"/>
</dbReference>
<organism evidence="10 11">
    <name type="scientific">Nocardioides simplex</name>
    <name type="common">Arthrobacter simplex</name>
    <dbReference type="NCBI Taxonomy" id="2045"/>
    <lineage>
        <taxon>Bacteria</taxon>
        <taxon>Bacillati</taxon>
        <taxon>Actinomycetota</taxon>
        <taxon>Actinomycetes</taxon>
        <taxon>Propionibacteriales</taxon>
        <taxon>Nocardioidaceae</taxon>
        <taxon>Pimelobacter</taxon>
    </lineage>
</organism>